<keyword evidence="10" id="KW-0472">Membrane</keyword>
<evidence type="ECO:0000256" key="9">
    <source>
        <dbReference type="SAM" id="MobiDB-lite"/>
    </source>
</evidence>
<dbReference type="InterPro" id="IPR005543">
    <property type="entry name" value="PASTA_dom"/>
</dbReference>
<dbReference type="PROSITE" id="PS50011">
    <property type="entry name" value="PROTEIN_KINASE_DOM"/>
    <property type="match status" value="1"/>
</dbReference>
<dbReference type="Gene3D" id="3.30.200.20">
    <property type="entry name" value="Phosphorylase Kinase, domain 1"/>
    <property type="match status" value="1"/>
</dbReference>
<evidence type="ECO:0000256" key="10">
    <source>
        <dbReference type="SAM" id="Phobius"/>
    </source>
</evidence>
<evidence type="ECO:0000256" key="1">
    <source>
        <dbReference type="ARBA" id="ARBA00012513"/>
    </source>
</evidence>
<feature type="domain" description="PASTA" evidence="12">
    <location>
        <begin position="622"/>
        <end position="685"/>
    </location>
</feature>
<dbReference type="PROSITE" id="PS00108">
    <property type="entry name" value="PROTEIN_KINASE_ST"/>
    <property type="match status" value="1"/>
</dbReference>
<dbReference type="Pfam" id="PF03793">
    <property type="entry name" value="PASTA"/>
    <property type="match status" value="4"/>
</dbReference>
<dbReference type="RefSeq" id="WP_218120122.1">
    <property type="nucleotide sequence ID" value="NZ_FNFM01000007.1"/>
</dbReference>
<comment type="catalytic activity">
    <reaction evidence="8">
        <text>L-seryl-[protein] + ATP = O-phospho-L-seryl-[protein] + ADP + H(+)</text>
        <dbReference type="Rhea" id="RHEA:17989"/>
        <dbReference type="Rhea" id="RHEA-COMP:9863"/>
        <dbReference type="Rhea" id="RHEA-COMP:11604"/>
        <dbReference type="ChEBI" id="CHEBI:15378"/>
        <dbReference type="ChEBI" id="CHEBI:29999"/>
        <dbReference type="ChEBI" id="CHEBI:30616"/>
        <dbReference type="ChEBI" id="CHEBI:83421"/>
        <dbReference type="ChEBI" id="CHEBI:456216"/>
        <dbReference type="EC" id="2.7.11.1"/>
    </reaction>
</comment>
<dbReference type="GO" id="GO:0045717">
    <property type="term" value="P:negative regulation of fatty acid biosynthetic process"/>
    <property type="evidence" value="ECO:0007669"/>
    <property type="project" value="UniProtKB-ARBA"/>
</dbReference>
<dbReference type="CDD" id="cd14014">
    <property type="entry name" value="STKc_PknB_like"/>
    <property type="match status" value="1"/>
</dbReference>
<keyword evidence="2 13" id="KW-0723">Serine/threonine-protein kinase</keyword>
<dbReference type="SMART" id="SM00740">
    <property type="entry name" value="PASTA"/>
    <property type="match status" value="4"/>
</dbReference>
<name>A0A1G9BLC5_ACTMZ</name>
<dbReference type="InterPro" id="IPR011009">
    <property type="entry name" value="Kinase-like_dom_sf"/>
</dbReference>
<dbReference type="PANTHER" id="PTHR43289">
    <property type="entry name" value="MITOGEN-ACTIVATED PROTEIN KINASE KINASE KINASE 20-RELATED"/>
    <property type="match status" value="1"/>
</dbReference>
<dbReference type="InterPro" id="IPR000719">
    <property type="entry name" value="Prot_kinase_dom"/>
</dbReference>
<dbReference type="FunFam" id="1.10.510.10:FF:000021">
    <property type="entry name" value="Serine/threonine protein kinase"/>
    <property type="match status" value="1"/>
</dbReference>
<feature type="region of interest" description="Disordered" evidence="9">
    <location>
        <begin position="519"/>
        <end position="540"/>
    </location>
</feature>
<keyword evidence="10" id="KW-1133">Transmembrane helix</keyword>
<dbReference type="GO" id="GO:0004674">
    <property type="term" value="F:protein serine/threonine kinase activity"/>
    <property type="evidence" value="ECO:0007669"/>
    <property type="project" value="UniProtKB-KW"/>
</dbReference>
<keyword evidence="10" id="KW-0812">Transmembrane</keyword>
<keyword evidence="3" id="KW-0808">Transferase</keyword>
<dbReference type="Gene3D" id="3.30.10.20">
    <property type="match status" value="4"/>
</dbReference>
<keyword evidence="14" id="KW-1185">Reference proteome</keyword>
<evidence type="ECO:0000256" key="6">
    <source>
        <dbReference type="ARBA" id="ARBA00022840"/>
    </source>
</evidence>
<feature type="region of interest" description="Disordered" evidence="9">
    <location>
        <begin position="1"/>
        <end position="31"/>
    </location>
</feature>
<evidence type="ECO:0000256" key="3">
    <source>
        <dbReference type="ARBA" id="ARBA00022679"/>
    </source>
</evidence>
<dbReference type="Pfam" id="PF00069">
    <property type="entry name" value="Pkinase"/>
    <property type="match status" value="1"/>
</dbReference>
<evidence type="ECO:0000259" key="11">
    <source>
        <dbReference type="PROSITE" id="PS50011"/>
    </source>
</evidence>
<evidence type="ECO:0000256" key="7">
    <source>
        <dbReference type="ARBA" id="ARBA00047899"/>
    </source>
</evidence>
<sequence length="685" mass="72235">MSPVEPGNGADPSNGGGPTNEAGPSSGTNGLLGHMLERRYRVDSVLAHGGMSTVYRGMDTRLDRPVALKVMDTRYAGDQSFTDRFEREARAAARLHHPNIVSVYDQGVDREIPGEDRLYLVMRLVEGGTLRDLLRARGPLPLSVALSVLEAVLAALSAAHHAGMVHRDIKPENVLIGRDGSVQVADFGLVRAAAGAGSTSGDVILGTVAYLAPEQVTSGAADARSDVYAAGIVLYELLLGHPPYTGDTALSVAYRHVNDDVRPPSEQLPELPPAVDELVLRFTRRDPAWRPAEGAAALRELRQNRDWIGLAGVPVPVPNPGSPESPAPDGPPTEQIPPVTPAAGGNGTTSDPGPRGTRALQRSPSAPTSEASETTNEFASVPDDDSRDDSHRRNRLVAVVGVVVLLGALIAGGAWLLGGNSYVRVPELAGSSLSEAKETLRANELKADVSKTYHNTVPADTVISAAPQEGTRIRSGDQVELRVSRGRPTVPEIETGSRVSEVQSKLRNAKLAPKLDSSANRYHDSVPQGRVIGVTPEPGAKVKTSGSVTIIVSKGPAPEPVPDVKGMVRDQAFSALSKAGFEPYEAGREFAEGVPNGHVVRTNPSAGSEVPMSGEPRVGVVLSSAVEVPEFRGKTVKQAQQQAAQAGLTLRVESLFGRDNGRVVRQQPSPGSTVKRGSQVKVTAF</sequence>
<feature type="region of interest" description="Disordered" evidence="9">
    <location>
        <begin position="312"/>
        <end position="391"/>
    </location>
</feature>
<dbReference type="GO" id="GO:0005524">
    <property type="term" value="F:ATP binding"/>
    <property type="evidence" value="ECO:0007669"/>
    <property type="project" value="UniProtKB-KW"/>
</dbReference>
<evidence type="ECO:0000256" key="4">
    <source>
        <dbReference type="ARBA" id="ARBA00022741"/>
    </source>
</evidence>
<feature type="domain" description="PASTA" evidence="12">
    <location>
        <begin position="555"/>
        <end position="621"/>
    </location>
</feature>
<feature type="domain" description="PASTA" evidence="12">
    <location>
        <begin position="419"/>
        <end position="485"/>
    </location>
</feature>
<evidence type="ECO:0000256" key="8">
    <source>
        <dbReference type="ARBA" id="ARBA00048679"/>
    </source>
</evidence>
<dbReference type="EMBL" id="FNFM01000007">
    <property type="protein sequence ID" value="SDK40309.1"/>
    <property type="molecule type" value="Genomic_DNA"/>
</dbReference>
<accession>A0A1G9BLC5</accession>
<keyword evidence="4" id="KW-0547">Nucleotide-binding</keyword>
<comment type="catalytic activity">
    <reaction evidence="7">
        <text>L-threonyl-[protein] + ATP = O-phospho-L-threonyl-[protein] + ADP + H(+)</text>
        <dbReference type="Rhea" id="RHEA:46608"/>
        <dbReference type="Rhea" id="RHEA-COMP:11060"/>
        <dbReference type="Rhea" id="RHEA-COMP:11605"/>
        <dbReference type="ChEBI" id="CHEBI:15378"/>
        <dbReference type="ChEBI" id="CHEBI:30013"/>
        <dbReference type="ChEBI" id="CHEBI:30616"/>
        <dbReference type="ChEBI" id="CHEBI:61977"/>
        <dbReference type="ChEBI" id="CHEBI:456216"/>
        <dbReference type="EC" id="2.7.11.1"/>
    </reaction>
</comment>
<reference evidence="14" key="1">
    <citation type="submission" date="2016-10" db="EMBL/GenBank/DDBJ databases">
        <authorList>
            <person name="Varghese N."/>
            <person name="Submissions S."/>
        </authorList>
    </citation>
    <scope>NUCLEOTIDE SEQUENCE [LARGE SCALE GENOMIC DNA]</scope>
    <source>
        <strain evidence="14">DSM 45460</strain>
    </source>
</reference>
<evidence type="ECO:0000256" key="5">
    <source>
        <dbReference type="ARBA" id="ARBA00022777"/>
    </source>
</evidence>
<dbReference type="PANTHER" id="PTHR43289:SF34">
    <property type="entry name" value="SERINE_THREONINE-PROTEIN KINASE YBDM-RELATED"/>
    <property type="match status" value="1"/>
</dbReference>
<feature type="domain" description="PASTA" evidence="12">
    <location>
        <begin position="486"/>
        <end position="554"/>
    </location>
</feature>
<proteinExistence type="predicted"/>
<dbReference type="SMART" id="SM00220">
    <property type="entry name" value="S_TKc"/>
    <property type="match status" value="1"/>
</dbReference>
<dbReference type="CDD" id="cd06577">
    <property type="entry name" value="PASTA_pknB"/>
    <property type="match status" value="3"/>
</dbReference>
<feature type="domain" description="Protein kinase" evidence="11">
    <location>
        <begin position="40"/>
        <end position="308"/>
    </location>
</feature>
<dbReference type="SUPFAM" id="SSF54184">
    <property type="entry name" value="Penicillin-binding protein 2x (pbp-2x), c-terminal domain"/>
    <property type="match status" value="1"/>
</dbReference>
<dbReference type="SUPFAM" id="SSF56112">
    <property type="entry name" value="Protein kinase-like (PK-like)"/>
    <property type="match status" value="1"/>
</dbReference>
<gene>
    <name evidence="13" type="ORF">SAMN04487820_107225</name>
</gene>
<protein>
    <recommendedName>
        <fullName evidence="1">non-specific serine/threonine protein kinase</fullName>
        <ecNumber evidence="1">2.7.11.1</ecNumber>
    </recommendedName>
</protein>
<feature type="compositionally biased region" description="Polar residues" evidence="9">
    <location>
        <begin position="360"/>
        <end position="378"/>
    </location>
</feature>
<dbReference type="AlphaFoldDB" id="A0A1G9BLC5"/>
<keyword evidence="5 13" id="KW-0418">Kinase</keyword>
<dbReference type="Proteomes" id="UP000199213">
    <property type="component" value="Unassembled WGS sequence"/>
</dbReference>
<dbReference type="FunFam" id="3.30.200.20:FF:000035">
    <property type="entry name" value="Serine/threonine protein kinase Stk1"/>
    <property type="match status" value="1"/>
</dbReference>
<dbReference type="PROSITE" id="PS51178">
    <property type="entry name" value="PASTA"/>
    <property type="match status" value="4"/>
</dbReference>
<evidence type="ECO:0000256" key="2">
    <source>
        <dbReference type="ARBA" id="ARBA00022527"/>
    </source>
</evidence>
<keyword evidence="6" id="KW-0067">ATP-binding</keyword>
<dbReference type="InterPro" id="IPR008271">
    <property type="entry name" value="Ser/Thr_kinase_AS"/>
</dbReference>
<evidence type="ECO:0000313" key="13">
    <source>
        <dbReference type="EMBL" id="SDK40309.1"/>
    </source>
</evidence>
<evidence type="ECO:0000313" key="14">
    <source>
        <dbReference type="Proteomes" id="UP000199213"/>
    </source>
</evidence>
<evidence type="ECO:0000259" key="12">
    <source>
        <dbReference type="PROSITE" id="PS51178"/>
    </source>
</evidence>
<feature type="transmembrane region" description="Helical" evidence="10">
    <location>
        <begin position="396"/>
        <end position="417"/>
    </location>
</feature>
<dbReference type="Gene3D" id="1.10.510.10">
    <property type="entry name" value="Transferase(Phosphotransferase) domain 1"/>
    <property type="match status" value="1"/>
</dbReference>
<organism evidence="13 14">
    <name type="scientific">Actinopolyspora mzabensis</name>
    <dbReference type="NCBI Taxonomy" id="995066"/>
    <lineage>
        <taxon>Bacteria</taxon>
        <taxon>Bacillati</taxon>
        <taxon>Actinomycetota</taxon>
        <taxon>Actinomycetes</taxon>
        <taxon>Actinopolysporales</taxon>
        <taxon>Actinopolysporaceae</taxon>
        <taxon>Actinopolyspora</taxon>
    </lineage>
</organism>
<dbReference type="EC" id="2.7.11.1" evidence="1"/>
<feature type="compositionally biased region" description="Pro residues" evidence="9">
    <location>
        <begin position="315"/>
        <end position="340"/>
    </location>
</feature>